<feature type="compositionally biased region" description="Low complexity" evidence="1">
    <location>
        <begin position="301"/>
        <end position="310"/>
    </location>
</feature>
<keyword evidence="3" id="KW-0282">Flagellum</keyword>
<proteinExistence type="predicted"/>
<evidence type="ECO:0000256" key="1">
    <source>
        <dbReference type="SAM" id="MobiDB-lite"/>
    </source>
</evidence>
<feature type="region of interest" description="Disordered" evidence="1">
    <location>
        <begin position="192"/>
        <end position="213"/>
    </location>
</feature>
<dbReference type="SUPFAM" id="SSF101801">
    <property type="entry name" value="Surface presentation of antigens (SPOA)"/>
    <property type="match status" value="1"/>
</dbReference>
<accession>A0A1G8HZT5</accession>
<evidence type="ECO:0000313" key="4">
    <source>
        <dbReference type="Proteomes" id="UP000199340"/>
    </source>
</evidence>
<keyword evidence="3" id="KW-0969">Cilium</keyword>
<dbReference type="Proteomes" id="UP000199340">
    <property type="component" value="Unassembled WGS sequence"/>
</dbReference>
<evidence type="ECO:0000313" key="3">
    <source>
        <dbReference type="EMBL" id="SDI12206.1"/>
    </source>
</evidence>
<keyword evidence="4" id="KW-1185">Reference proteome</keyword>
<reference evidence="3 4" key="1">
    <citation type="submission" date="2016-10" db="EMBL/GenBank/DDBJ databases">
        <authorList>
            <person name="de Groot N.N."/>
        </authorList>
    </citation>
    <scope>NUCLEOTIDE SEQUENCE [LARGE SCALE GENOMIC DNA]</scope>
    <source>
        <strain evidence="3 4">DSM 28010</strain>
    </source>
</reference>
<dbReference type="InterPro" id="IPR001543">
    <property type="entry name" value="FliN-like_C"/>
</dbReference>
<dbReference type="STRING" id="490829.SAMN05421850_101713"/>
<evidence type="ECO:0000259" key="2">
    <source>
        <dbReference type="Pfam" id="PF01052"/>
    </source>
</evidence>
<feature type="compositionally biased region" description="Gly residues" evidence="1">
    <location>
        <begin position="356"/>
        <end position="365"/>
    </location>
</feature>
<feature type="domain" description="Flagellar motor switch protein FliN-like C-terminal" evidence="2">
    <location>
        <begin position="219"/>
        <end position="286"/>
    </location>
</feature>
<gene>
    <name evidence="3" type="ORF">SAMN05421850_101713</name>
</gene>
<feature type="region of interest" description="Disordered" evidence="1">
    <location>
        <begin position="288"/>
        <end position="365"/>
    </location>
</feature>
<dbReference type="AlphaFoldDB" id="A0A1G8HZT5"/>
<feature type="compositionally biased region" description="Acidic residues" evidence="1">
    <location>
        <begin position="334"/>
        <end position="343"/>
    </location>
</feature>
<name>A0A1G8HZT5_9RHOB</name>
<protein>
    <submittedName>
        <fullName evidence="3">Flagellar motor switch protein FliM</fullName>
    </submittedName>
</protein>
<dbReference type="Pfam" id="PF01052">
    <property type="entry name" value="FliMN_C"/>
    <property type="match status" value="1"/>
</dbReference>
<organism evidence="3 4">
    <name type="scientific">Lutimaribacter saemankumensis</name>
    <dbReference type="NCBI Taxonomy" id="490829"/>
    <lineage>
        <taxon>Bacteria</taxon>
        <taxon>Pseudomonadati</taxon>
        <taxon>Pseudomonadota</taxon>
        <taxon>Alphaproteobacteria</taxon>
        <taxon>Rhodobacterales</taxon>
        <taxon>Roseobacteraceae</taxon>
        <taxon>Lutimaribacter</taxon>
    </lineage>
</organism>
<dbReference type="EMBL" id="FNEB01000001">
    <property type="protein sequence ID" value="SDI12206.1"/>
    <property type="molecule type" value="Genomic_DNA"/>
</dbReference>
<dbReference type="Gene3D" id="2.30.330.10">
    <property type="entry name" value="SpoA-like"/>
    <property type="match status" value="1"/>
</dbReference>
<dbReference type="InterPro" id="IPR036429">
    <property type="entry name" value="SpoA-like_sf"/>
</dbReference>
<sequence>MEQPVRQTALRRKAHAARNAHHARAMSAERAMRLALERCASGDLGFMLSVAGVETGTEMAEALAAALPDPALILLLDGPDGVPGAMILDMQMTAALIEAQTIGHVSARPATARKPTRTDAAIAVPLVDGVLSRLVALLQDAGAWATGFGFGAMIEDGRALSLALGTGGYRVFRVGCDLGPDRAGEVVLALPDPPVPEDVTDGPDDAAPDRAGRPLRDSLLVAPARLDAVLCRVSLPLSQLRALREGEVLHLPAGVLSDTRLESVTGREVARATLGQIRGQRALRLHGGMSSRAGAADRDSSVSPSVDDAPVAPPVSAPAQVDRVDPGAGLPDLSEFDLPDDQDAPLAVTGTPLAIGNGGADPGGG</sequence>
<keyword evidence="3" id="KW-0966">Cell projection</keyword>